<feature type="region of interest" description="Disordered" evidence="2">
    <location>
        <begin position="1307"/>
        <end position="1328"/>
    </location>
</feature>
<accession>R7RWC2</accession>
<evidence type="ECO:0000313" key="4">
    <source>
        <dbReference type="Proteomes" id="UP000053927"/>
    </source>
</evidence>
<feature type="region of interest" description="Disordered" evidence="2">
    <location>
        <begin position="312"/>
        <end position="475"/>
    </location>
</feature>
<dbReference type="OrthoDB" id="2691032at2759"/>
<proteinExistence type="predicted"/>
<evidence type="ECO:0000256" key="1">
    <source>
        <dbReference type="SAM" id="Coils"/>
    </source>
</evidence>
<name>R7RWC2_STEHR</name>
<dbReference type="KEGG" id="shs:STEHIDRAFT_116818"/>
<sequence length="1771" mass="198951">LPKWQPTEEEKMTCIKDHRKAQALLQTKSSYNLNLAAARPQKTEKDEADKEHREQLVLERVEKAEKDRKCRQVKQAKPRDNLERLMPAGLKNTYASGTHSGVIGVGQALDPHEWLQTEQADTHDVDAPIVSIAPAILGPVPSRETMTYQSRAKADYDGSSDASITVLQTRLQAFHIAESSQVHDLTQDTAATLYDAAQSMEFPDGSAIGLTDEVRPNIHAFRQDWVSRTPTIWDTMMIWGLTISTCIILKVVLEDAAENPFLGNMQGKSEEEEILKHFGCQLRNDQATPQDDGGDEESDDVLQAEMLLLKRGPPHLGHRGNGRQLMSPTAPFPSSTHDVDEPADLNPDHAYQSADAPDARTSTEHSDSDNEPIPSNDAQQHTNQLYENRESTSETSYSSDTENSHDEQDQLHREKLRSHRKSRSTMHLDTLFNYLPTVQKRRTVQSQSVKPKRQAQSSKEGQDDEDAQEQQRSDRVRAWGTLGQCLLRVEEIVIKIRDDDEATEEVVTTQVASLHEDLKWTKRHQPADFEARMSSIRANKSTDRALHGQLDEIWEYLERFTDEVVRETVEDQMEQLTVWFFPSAGDGNAGAESTSGETTDEGEYSPNSGCGEPANQRCTTPLLALMAPNDVVRLFYMSKSATSEDPIPQHTLFFNRHHPSYQGYYVEELYSTPYHISSRDREENYGPPLRVRPRTESSALSAGHHILDWPKVYGVAGVVFCHARNAVSPGVDKWDVIKTAQPPAAQGGSFNRASTEGEVRQVSANIIKLVTACTELQKLYLCLMPSGVWATSKISHTAFLPIISLKVLREVSFEYWMGCRPFIAANASTLTTIRINREELETPAGNDARIHFPELRVYKDKHLGHIESVPNLSSFTSCSLAVRPHDDSEGTCRLFLDIARLGLSTLTVLNLTLIPYAVEAKAEDAHVLQSIIAACPSLVKLSLDSVGRVQCPRINGWTQPDDEEGDMRVNIAVFGFHHVHWGLKESWVLSEREMEKERGWVSMLATSCPALVACKFGGSPGNPAAVEERNLCEIWTTWPENFLPTFMSDTNTNTISLAVEGHGIQGRVEIKLPVNILQVLEAHADRFKAAKPHQRWRMFKKVKKALVNLPITGDALKKLRTTKHCRAWLIFQADGRLVPAFEEALMAKWPDRVQARAKELGSSSAFLNLIYSQNLVEKPFLLIQFEDLHDENGDLVHLGDVPAIHELLSDHCRAWLIFQADGRLVPAFEEALMAKWPDRVQARAKELGSSSAFLNLIYSQNLVEKPFLLIQFEDLHDENGDLVHLGDVPAIHELLSDVPNSDFYFSTHHHRQRSSKHPGKTSPSLIIGHTDRVPTSRISVEGLDIDELVSSSSNFIHPARKHTFYCGMDTSMNEVEELLNGEENASKVMSDGCPDDGEYLPCGIMGEDGCECDEVGVYGVGVDAEPREVLKIARAVWDAVEGEVEREAADVAVAKAEREWDELLAQAEQQLVEEEMAKVKARERQWDEDFHRMNEEDWLQELAWLAWREEMERTPTPDSDFDSAAWRAGEGVAGGEKEVEQGMPNIHIPGQGVPAPLLDLWYLCNVRDITHCGATSWHPGLRGVIWQYLHNICSLVRTMANIINRPQGEPRGQCRGAAKRLAHWISAAVISSSSSFRIWPPRNIPATLWSGAAAASPLPHQIDPPLGASKVEPQLPHESMEVDRAPTPLPDFHLPEYELDILRRELRDETSSLSVEQLELLRAMCLGMVWRRRSDWDRAEMVKESRDAVREFVEELRMDMDEDGCSVLFML</sequence>
<evidence type="ECO:0000313" key="3">
    <source>
        <dbReference type="EMBL" id="EIM79070.1"/>
    </source>
</evidence>
<feature type="non-terminal residue" evidence="3">
    <location>
        <position position="1"/>
    </location>
</feature>
<reference evidence="4" key="1">
    <citation type="journal article" date="2012" name="Science">
        <title>The Paleozoic origin of enzymatic lignin decomposition reconstructed from 31 fungal genomes.</title>
        <authorList>
            <person name="Floudas D."/>
            <person name="Binder M."/>
            <person name="Riley R."/>
            <person name="Barry K."/>
            <person name="Blanchette R.A."/>
            <person name="Henrissat B."/>
            <person name="Martinez A.T."/>
            <person name="Otillar R."/>
            <person name="Spatafora J.W."/>
            <person name="Yadav J.S."/>
            <person name="Aerts A."/>
            <person name="Benoit I."/>
            <person name="Boyd A."/>
            <person name="Carlson A."/>
            <person name="Copeland A."/>
            <person name="Coutinho P.M."/>
            <person name="de Vries R.P."/>
            <person name="Ferreira P."/>
            <person name="Findley K."/>
            <person name="Foster B."/>
            <person name="Gaskell J."/>
            <person name="Glotzer D."/>
            <person name="Gorecki P."/>
            <person name="Heitman J."/>
            <person name="Hesse C."/>
            <person name="Hori C."/>
            <person name="Igarashi K."/>
            <person name="Jurgens J.A."/>
            <person name="Kallen N."/>
            <person name="Kersten P."/>
            <person name="Kohler A."/>
            <person name="Kuees U."/>
            <person name="Kumar T.K.A."/>
            <person name="Kuo A."/>
            <person name="LaButti K."/>
            <person name="Larrondo L.F."/>
            <person name="Lindquist E."/>
            <person name="Ling A."/>
            <person name="Lombard V."/>
            <person name="Lucas S."/>
            <person name="Lundell T."/>
            <person name="Martin R."/>
            <person name="McLaughlin D.J."/>
            <person name="Morgenstern I."/>
            <person name="Morin E."/>
            <person name="Murat C."/>
            <person name="Nagy L.G."/>
            <person name="Nolan M."/>
            <person name="Ohm R.A."/>
            <person name="Patyshakuliyeva A."/>
            <person name="Rokas A."/>
            <person name="Ruiz-Duenas F.J."/>
            <person name="Sabat G."/>
            <person name="Salamov A."/>
            <person name="Samejima M."/>
            <person name="Schmutz J."/>
            <person name="Slot J.C."/>
            <person name="St John F."/>
            <person name="Stenlid J."/>
            <person name="Sun H."/>
            <person name="Sun S."/>
            <person name="Syed K."/>
            <person name="Tsang A."/>
            <person name="Wiebenga A."/>
            <person name="Young D."/>
            <person name="Pisabarro A."/>
            <person name="Eastwood D.C."/>
            <person name="Martin F."/>
            <person name="Cullen D."/>
            <person name="Grigoriev I.V."/>
            <person name="Hibbett D.S."/>
        </authorList>
    </citation>
    <scope>NUCLEOTIDE SEQUENCE [LARGE SCALE GENOMIC DNA]</scope>
    <source>
        <strain evidence="4">FP-91666</strain>
    </source>
</reference>
<dbReference type="GeneID" id="18796003"/>
<feature type="compositionally biased region" description="Basic residues" evidence="2">
    <location>
        <begin position="1307"/>
        <end position="1319"/>
    </location>
</feature>
<feature type="compositionally biased region" description="Polar residues" evidence="2">
    <location>
        <begin position="324"/>
        <end position="336"/>
    </location>
</feature>
<evidence type="ECO:0000256" key="2">
    <source>
        <dbReference type="SAM" id="MobiDB-lite"/>
    </source>
</evidence>
<organism evidence="3 4">
    <name type="scientific">Stereum hirsutum (strain FP-91666)</name>
    <name type="common">White-rot fungus</name>
    <dbReference type="NCBI Taxonomy" id="721885"/>
    <lineage>
        <taxon>Eukaryota</taxon>
        <taxon>Fungi</taxon>
        <taxon>Dikarya</taxon>
        <taxon>Basidiomycota</taxon>
        <taxon>Agaricomycotina</taxon>
        <taxon>Agaricomycetes</taxon>
        <taxon>Russulales</taxon>
        <taxon>Stereaceae</taxon>
        <taxon>Stereum</taxon>
    </lineage>
</organism>
<protein>
    <submittedName>
        <fullName evidence="3">Uncharacterized protein</fullName>
    </submittedName>
</protein>
<feature type="region of interest" description="Disordered" evidence="2">
    <location>
        <begin position="587"/>
        <end position="613"/>
    </location>
</feature>
<feature type="coiled-coil region" evidence="1">
    <location>
        <begin position="1453"/>
        <end position="1484"/>
    </location>
</feature>
<dbReference type="EMBL" id="JH687415">
    <property type="protein sequence ID" value="EIM79070.1"/>
    <property type="molecule type" value="Genomic_DNA"/>
</dbReference>
<feature type="compositionally biased region" description="Basic and acidic residues" evidence="2">
    <location>
        <begin position="357"/>
        <end position="368"/>
    </location>
</feature>
<keyword evidence="4" id="KW-1185">Reference proteome</keyword>
<keyword evidence="1" id="KW-0175">Coiled coil</keyword>
<feature type="compositionally biased region" description="Polar residues" evidence="2">
    <location>
        <begin position="444"/>
        <end position="459"/>
    </location>
</feature>
<feature type="compositionally biased region" description="Basic residues" evidence="2">
    <location>
        <begin position="312"/>
        <end position="321"/>
    </location>
</feature>
<gene>
    <name evidence="3" type="ORF">STEHIDRAFT_116818</name>
</gene>
<feature type="compositionally biased region" description="Basic and acidic residues" evidence="2">
    <location>
        <begin position="402"/>
        <end position="413"/>
    </location>
</feature>
<dbReference type="Proteomes" id="UP000053927">
    <property type="component" value="Unassembled WGS sequence"/>
</dbReference>
<feature type="compositionally biased region" description="Polar residues" evidence="2">
    <location>
        <begin position="376"/>
        <end position="386"/>
    </location>
</feature>
<dbReference type="RefSeq" id="XP_007311836.1">
    <property type="nucleotide sequence ID" value="XM_007311774.1"/>
</dbReference>
<feature type="compositionally biased region" description="Basic residues" evidence="2">
    <location>
        <begin position="414"/>
        <end position="424"/>
    </location>
</feature>